<evidence type="ECO:0000313" key="2">
    <source>
        <dbReference type="EMBL" id="ALU28710.1"/>
    </source>
</evidence>
<dbReference type="PANTHER" id="PTHR43384:SF10">
    <property type="entry name" value="ATPASE INVOLVED IN CHROMOSOME PARTITIONING, PARA_MIND FAMILY"/>
    <property type="match status" value="1"/>
</dbReference>
<dbReference type="Proteomes" id="UP000060043">
    <property type="component" value="Chromosome"/>
</dbReference>
<dbReference type="EMBL" id="CP013695">
    <property type="protein sequence ID" value="ALU31428.1"/>
    <property type="molecule type" value="Genomic_DNA"/>
</dbReference>
<dbReference type="GO" id="GO:0009898">
    <property type="term" value="C:cytoplasmic side of plasma membrane"/>
    <property type="evidence" value="ECO:0007669"/>
    <property type="project" value="TreeGrafter"/>
</dbReference>
<dbReference type="PANTHER" id="PTHR43384">
    <property type="entry name" value="SEPTUM SITE-DETERMINING PROTEIN MIND HOMOLOG, CHLOROPLASTIC-RELATED"/>
    <property type="match status" value="1"/>
</dbReference>
<evidence type="ECO:0000313" key="4">
    <source>
        <dbReference type="Proteomes" id="UP000060043"/>
    </source>
</evidence>
<dbReference type="OMA" id="PIEYERD"/>
<dbReference type="EMBL" id="CP013694">
    <property type="protein sequence ID" value="ALU28710.1"/>
    <property type="molecule type" value="Genomic_DNA"/>
</dbReference>
<dbReference type="GeneID" id="14551559"/>
<dbReference type="GO" id="GO:0016887">
    <property type="term" value="F:ATP hydrolysis activity"/>
    <property type="evidence" value="ECO:0007669"/>
    <property type="project" value="TreeGrafter"/>
</dbReference>
<dbReference type="GO" id="GO:0005829">
    <property type="term" value="C:cytosol"/>
    <property type="evidence" value="ECO:0007669"/>
    <property type="project" value="TreeGrafter"/>
</dbReference>
<dbReference type="Pfam" id="PF01656">
    <property type="entry name" value="CbiA"/>
    <property type="match status" value="1"/>
</dbReference>
<accession>A0A0U2W2Y0</accession>
<organism evidence="3 4">
    <name type="scientific">Sulfolobus acidocaldarius</name>
    <dbReference type="NCBI Taxonomy" id="2285"/>
    <lineage>
        <taxon>Archaea</taxon>
        <taxon>Thermoproteota</taxon>
        <taxon>Thermoprotei</taxon>
        <taxon>Sulfolobales</taxon>
        <taxon>Sulfolobaceae</taxon>
        <taxon>Sulfolobus</taxon>
    </lineage>
</organism>
<dbReference type="GO" id="GO:0051782">
    <property type="term" value="P:negative regulation of cell division"/>
    <property type="evidence" value="ECO:0007669"/>
    <property type="project" value="TreeGrafter"/>
</dbReference>
<protein>
    <recommendedName>
        <fullName evidence="1">CobQ/CobB/MinD/ParA nucleotide binding domain-containing protein</fullName>
    </recommendedName>
</protein>
<evidence type="ECO:0000313" key="3">
    <source>
        <dbReference type="EMBL" id="ALU31428.1"/>
    </source>
</evidence>
<evidence type="ECO:0000259" key="1">
    <source>
        <dbReference type="Pfam" id="PF01656"/>
    </source>
</evidence>
<feature type="domain" description="CobQ/CobB/MinD/ParA nucleotide binding" evidence="1">
    <location>
        <begin position="6"/>
        <end position="235"/>
    </location>
</feature>
<dbReference type="GO" id="GO:0005524">
    <property type="term" value="F:ATP binding"/>
    <property type="evidence" value="ECO:0007669"/>
    <property type="project" value="TreeGrafter"/>
</dbReference>
<dbReference type="InterPro" id="IPR027417">
    <property type="entry name" value="P-loop_NTPase"/>
</dbReference>
<dbReference type="RefSeq" id="WP_011277909.1">
    <property type="nucleotide sequence ID" value="NZ_BHWZ01000002.1"/>
</dbReference>
<gene>
    <name evidence="2" type="ORF">ATY89_01215</name>
    <name evidence="3" type="ORF">ATZ20_04250</name>
</gene>
<dbReference type="STRING" id="1435377.SUSAZ_04870"/>
<dbReference type="Proteomes" id="UP000065473">
    <property type="component" value="Chromosome"/>
</dbReference>
<proteinExistence type="predicted"/>
<name>A0A0U2W2Y0_9CREN</name>
<dbReference type="SUPFAM" id="SSF52540">
    <property type="entry name" value="P-loop containing nucleoside triphosphate hydrolases"/>
    <property type="match status" value="1"/>
</dbReference>
<reference evidence="4 5" key="1">
    <citation type="submission" date="2015-12" db="EMBL/GenBank/DDBJ databases">
        <title>A stable core within a dynamic pangenome in Sulfolobus acidocaldarius.</title>
        <authorList>
            <person name="Anderson R."/>
            <person name="Kouris A."/>
            <person name="Seward C."/>
            <person name="Campbell K."/>
            <person name="Whitaker R."/>
        </authorList>
    </citation>
    <scope>NUCLEOTIDE SEQUENCE [LARGE SCALE GENOMIC DNA]</scope>
    <source>
        <strain evidence="2 5">GG12-C01-09</strain>
        <strain evidence="3 4">NG05B_CO5_07</strain>
    </source>
</reference>
<dbReference type="Gene3D" id="3.40.50.300">
    <property type="entry name" value="P-loop containing nucleotide triphosphate hydrolases"/>
    <property type="match status" value="1"/>
</dbReference>
<evidence type="ECO:0000313" key="5">
    <source>
        <dbReference type="Proteomes" id="UP000065473"/>
    </source>
</evidence>
<dbReference type="OrthoDB" id="36110at2157"/>
<dbReference type="AlphaFoldDB" id="A0A0U2W2Y0"/>
<sequence>MVYRVSILGVKGGVGKSTIALSLGKALALKGKKVLLIERDMVGYASFAFGIKRKGILAKLADGEEHFEESFKKLSFGDGELSLLKFYGDGERVYDDLKKVMSDISLREKLSILASKFLYGYEYYITDNPPLISYNDLTLKVELDLFYSNVPNPKVLRIYVSSASRNIINSTIDYLKSFESDVNYRGTPLAFIVNMVPSLDEVERIRQELREVITKLGVSYGIAIPLYREIMEKSQENILDLPVVDEINYLADNIIKERFEEKAVYISTQGGEALSGVTLITQEPGGNGILAIMNSINKAVVEGSHVVVVYTKEKITEILRSNGIKFVGISILPKYKEERFKMKTIADVLKLAHRLANDIVYKIQDLDNPVIIVHRTNDISPAVDNTAYLDEFWNSFINSMRNKRSVKIVLICDKIKDECDVIKSYADKIIEV</sequence>
<dbReference type="InterPro" id="IPR050625">
    <property type="entry name" value="ParA/MinD_ATPase"/>
</dbReference>
<dbReference type="InterPro" id="IPR002586">
    <property type="entry name" value="CobQ/CobB/MinD/ParA_Nub-bd_dom"/>
</dbReference>